<keyword evidence="3" id="KW-1185">Reference proteome</keyword>
<dbReference type="EMBL" id="BAABME010001423">
    <property type="protein sequence ID" value="GAA0149543.1"/>
    <property type="molecule type" value="Genomic_DNA"/>
</dbReference>
<gene>
    <name evidence="2" type="ORF">LIER_08692</name>
</gene>
<keyword evidence="2" id="KW-0812">Transmembrane</keyword>
<accession>A0AAV3PE97</accession>
<sequence length="409" mass="47250">MNSQHDQTIDQVINPPCQNELGNDLDIPIALRKGTRNCVKYPISMFVSYSNLASTFKAFITSLSSVIVPRNIEEALKILEWKVAVYEEMKALEKNETWNLVTLPREKRVVGCKWVFTIKYNEKGIIERYKARLVAKGFTQTYGIDFSETFAPVAKLNTIRVLLSFAANLDWELHQLDVKNAFLNGELEEEVYMKQPPGFEDASKYVCKLKKSLYRLKQSPRAWFNRFSKSVKDLGYMQCQADHILSIHHNAKGKITILIIYVDDIIITYENIEEIHRIEELLAREYEIKDLGKLKYFLGMEIARSQKGISVSQRKYRLDLLEETGAFDDRKSTSGYCTLIWGNLVTWRSKKQNVVARSSAKAKYRAMSHDICETIWIKLSCEEVKIQYEAPIQLFCDNQSAISITHNPV</sequence>
<dbReference type="InterPro" id="IPR013103">
    <property type="entry name" value="RVT_2"/>
</dbReference>
<evidence type="ECO:0000259" key="1">
    <source>
        <dbReference type="Pfam" id="PF07727"/>
    </source>
</evidence>
<comment type="caution">
    <text evidence="2">The sequence shown here is derived from an EMBL/GenBank/DDBJ whole genome shotgun (WGS) entry which is preliminary data.</text>
</comment>
<protein>
    <submittedName>
        <fullName evidence="2">Transmembrane signal receptor</fullName>
    </submittedName>
</protein>
<dbReference type="SUPFAM" id="SSF56672">
    <property type="entry name" value="DNA/RNA polymerases"/>
    <property type="match status" value="1"/>
</dbReference>
<evidence type="ECO:0000313" key="2">
    <source>
        <dbReference type="EMBL" id="GAA0149543.1"/>
    </source>
</evidence>
<dbReference type="Proteomes" id="UP001454036">
    <property type="component" value="Unassembled WGS sequence"/>
</dbReference>
<dbReference type="Pfam" id="PF07727">
    <property type="entry name" value="RVT_2"/>
    <property type="match status" value="1"/>
</dbReference>
<dbReference type="PANTHER" id="PTHR43383:SF2">
    <property type="entry name" value="AMIDOHYDROLASE 2 FAMILY PROTEIN"/>
    <property type="match status" value="1"/>
</dbReference>
<keyword evidence="2" id="KW-0675">Receptor</keyword>
<organism evidence="2 3">
    <name type="scientific">Lithospermum erythrorhizon</name>
    <name type="common">Purple gromwell</name>
    <name type="synonym">Lithospermum officinale var. erythrorhizon</name>
    <dbReference type="NCBI Taxonomy" id="34254"/>
    <lineage>
        <taxon>Eukaryota</taxon>
        <taxon>Viridiplantae</taxon>
        <taxon>Streptophyta</taxon>
        <taxon>Embryophyta</taxon>
        <taxon>Tracheophyta</taxon>
        <taxon>Spermatophyta</taxon>
        <taxon>Magnoliopsida</taxon>
        <taxon>eudicotyledons</taxon>
        <taxon>Gunneridae</taxon>
        <taxon>Pentapetalae</taxon>
        <taxon>asterids</taxon>
        <taxon>lamiids</taxon>
        <taxon>Boraginales</taxon>
        <taxon>Boraginaceae</taxon>
        <taxon>Boraginoideae</taxon>
        <taxon>Lithospermeae</taxon>
        <taxon>Lithospermum</taxon>
    </lineage>
</organism>
<dbReference type="CDD" id="cd09272">
    <property type="entry name" value="RNase_HI_RT_Ty1"/>
    <property type="match status" value="1"/>
</dbReference>
<dbReference type="AlphaFoldDB" id="A0AAV3PE97"/>
<keyword evidence="2" id="KW-0472">Membrane</keyword>
<feature type="domain" description="Reverse transcriptase Ty1/copia-type" evidence="1">
    <location>
        <begin position="95"/>
        <end position="325"/>
    </location>
</feature>
<dbReference type="PANTHER" id="PTHR43383">
    <property type="entry name" value="NODULIN 6"/>
    <property type="match status" value="1"/>
</dbReference>
<reference evidence="2 3" key="1">
    <citation type="submission" date="2024-01" db="EMBL/GenBank/DDBJ databases">
        <title>The complete chloroplast genome sequence of Lithospermum erythrorhizon: insights into the phylogenetic relationship among Boraginaceae species and the maternal lineages of purple gromwells.</title>
        <authorList>
            <person name="Okada T."/>
            <person name="Watanabe K."/>
        </authorList>
    </citation>
    <scope>NUCLEOTIDE SEQUENCE [LARGE SCALE GENOMIC DNA]</scope>
</reference>
<dbReference type="InterPro" id="IPR043502">
    <property type="entry name" value="DNA/RNA_pol_sf"/>
</dbReference>
<evidence type="ECO:0000313" key="3">
    <source>
        <dbReference type="Proteomes" id="UP001454036"/>
    </source>
</evidence>
<name>A0AAV3PE97_LITER</name>
<proteinExistence type="predicted"/>